<dbReference type="GO" id="GO:0016042">
    <property type="term" value="P:lipid catabolic process"/>
    <property type="evidence" value="ECO:0007669"/>
    <property type="project" value="UniProtKB-UniRule"/>
</dbReference>
<dbReference type="Pfam" id="PF01734">
    <property type="entry name" value="Patatin"/>
    <property type="match status" value="1"/>
</dbReference>
<dbReference type="InterPro" id="IPR016035">
    <property type="entry name" value="Acyl_Trfase/lysoPLipase"/>
</dbReference>
<dbReference type="PROSITE" id="PS51635">
    <property type="entry name" value="PNPLA"/>
    <property type="match status" value="1"/>
</dbReference>
<dbReference type="Proteomes" id="UP000053199">
    <property type="component" value="Unassembled WGS sequence"/>
</dbReference>
<evidence type="ECO:0000313" key="6">
    <source>
        <dbReference type="Proteomes" id="UP000053199"/>
    </source>
</evidence>
<evidence type="ECO:0000259" key="4">
    <source>
        <dbReference type="PROSITE" id="PS51635"/>
    </source>
</evidence>
<feature type="short sequence motif" description="DGA/G" evidence="2">
    <location>
        <begin position="219"/>
        <end position="221"/>
    </location>
</feature>
<dbReference type="Gene3D" id="3.40.1090.10">
    <property type="entry name" value="Cytosolic phospholipase A2 catalytic domain"/>
    <property type="match status" value="2"/>
</dbReference>
<accession>A0A0V8I2C5</accession>
<dbReference type="InterPro" id="IPR002641">
    <property type="entry name" value="PNPLA_dom"/>
</dbReference>
<feature type="short sequence motif" description="GXSXG" evidence="2">
    <location>
        <begin position="55"/>
        <end position="59"/>
    </location>
</feature>
<protein>
    <submittedName>
        <fullName evidence="5">Patatin</fullName>
    </submittedName>
</protein>
<dbReference type="GO" id="GO:0016787">
    <property type="term" value="F:hydrolase activity"/>
    <property type="evidence" value="ECO:0007669"/>
    <property type="project" value="UniProtKB-UniRule"/>
</dbReference>
<organism evidence="5 6">
    <name type="scientific">Pseudarthrobacter enclensis</name>
    <dbReference type="NCBI Taxonomy" id="993070"/>
    <lineage>
        <taxon>Bacteria</taxon>
        <taxon>Bacillati</taxon>
        <taxon>Actinomycetota</taxon>
        <taxon>Actinomycetes</taxon>
        <taxon>Micrococcales</taxon>
        <taxon>Micrococcaceae</taxon>
        <taxon>Pseudarthrobacter</taxon>
    </lineage>
</organism>
<feature type="region of interest" description="Disordered" evidence="3">
    <location>
        <begin position="87"/>
        <end position="110"/>
    </location>
</feature>
<comment type="caution">
    <text evidence="2">Lacks conserved residue(s) required for the propagation of feature annotation.</text>
</comment>
<evidence type="ECO:0000313" key="5">
    <source>
        <dbReference type="EMBL" id="KSU68950.1"/>
    </source>
</evidence>
<reference evidence="5 6" key="1">
    <citation type="journal article" date="2014" name="Arch. Microbiol.">
        <title>Arthrobacter enclensis sp. nov., isolated from sediment sample.</title>
        <authorList>
            <person name="Dastager S.G."/>
            <person name="Liu Q."/>
            <person name="Tang S.K."/>
            <person name="Krishnamurthi S."/>
            <person name="Lee J.C."/>
            <person name="Li W.J."/>
        </authorList>
    </citation>
    <scope>NUCLEOTIDE SEQUENCE [LARGE SCALE GENOMIC DNA]</scope>
    <source>
        <strain evidence="5 6">NIO-1008</strain>
    </source>
</reference>
<dbReference type="EMBL" id="LNQM01000015">
    <property type="protein sequence ID" value="KSU68950.1"/>
    <property type="molecule type" value="Genomic_DNA"/>
</dbReference>
<keyword evidence="6" id="KW-1185">Reference proteome</keyword>
<evidence type="ECO:0000256" key="2">
    <source>
        <dbReference type="PROSITE-ProRule" id="PRU01161"/>
    </source>
</evidence>
<name>A0A0V8I2C5_9MICC</name>
<dbReference type="OrthoDB" id="2339873at2"/>
<dbReference type="STRING" id="993070.AS031_19310"/>
<keyword evidence="2" id="KW-0442">Lipid degradation</keyword>
<dbReference type="AlphaFoldDB" id="A0A0V8I2C5"/>
<feature type="domain" description="PNPLA" evidence="4">
    <location>
        <begin position="21"/>
        <end position="232"/>
    </location>
</feature>
<proteinExistence type="predicted"/>
<evidence type="ECO:0000256" key="3">
    <source>
        <dbReference type="SAM" id="MobiDB-lite"/>
    </source>
</evidence>
<keyword evidence="1 2" id="KW-0443">Lipid metabolism</keyword>
<gene>
    <name evidence="5" type="ORF">AS031_19310</name>
</gene>
<feature type="active site" description="Proton acceptor" evidence="2">
    <location>
        <position position="219"/>
    </location>
</feature>
<dbReference type="SUPFAM" id="SSF52151">
    <property type="entry name" value="FabD/lysophospholipase-like"/>
    <property type="match status" value="1"/>
</dbReference>
<feature type="active site" description="Nucleophile" evidence="2">
    <location>
        <position position="57"/>
    </location>
</feature>
<keyword evidence="2" id="KW-0378">Hydrolase</keyword>
<comment type="caution">
    <text evidence="5">The sequence shown here is derived from an EMBL/GenBank/DDBJ whole genome shotgun (WGS) entry which is preliminary data.</text>
</comment>
<sequence length="318" mass="32027">MGRAPLDATDRMPSGGRRALVLGGGGSTGNAWLIGVLAGLAQAGAAVTDADLVIGTSAGSTAAAQIGGADPATLLAAILETSAGSPALPAAQAGPPTSLAASGPGSSRRPDGVVANHLERIDRIIAVAKDPADMRRRVGASALDLSSDVDPSPRWRATVAARLPSQDWPERATFITAVDARTGEPVVFDRHSGLDLADAVAASCSSGFAYSAGGNAYIDGGYRAGAENADLAAGCRCVLVLSPFGGRSRTPAEWGLNLAVQAAALRAGGSSVETVFPAADEEHLFGASAMNPALRPAAASAGYRQGLDMAEKLRKFWS</sequence>
<evidence type="ECO:0000256" key="1">
    <source>
        <dbReference type="ARBA" id="ARBA00023098"/>
    </source>
</evidence>